<gene>
    <name evidence="4" type="ORF">UFOPK1811_00703</name>
    <name evidence="5" type="ORF">UFOPK2360_00414</name>
    <name evidence="6" type="ORF">UFOPK2922_00964</name>
    <name evidence="7" type="ORF">UFOPK3306_00845</name>
</gene>
<protein>
    <submittedName>
        <fullName evidence="7">Unannotated protein</fullName>
    </submittedName>
</protein>
<dbReference type="EMBL" id="CAEZXH010000015">
    <property type="protein sequence ID" value="CAB4679268.1"/>
    <property type="molecule type" value="Genomic_DNA"/>
</dbReference>
<dbReference type="AlphaFoldDB" id="A0A6J7DFK2"/>
<evidence type="ECO:0000313" key="6">
    <source>
        <dbReference type="EMBL" id="CAB4780035.1"/>
    </source>
</evidence>
<reference evidence="7" key="1">
    <citation type="submission" date="2020-05" db="EMBL/GenBank/DDBJ databases">
        <authorList>
            <person name="Chiriac C."/>
            <person name="Salcher M."/>
            <person name="Ghai R."/>
            <person name="Kavagutti S V."/>
        </authorList>
    </citation>
    <scope>NUCLEOTIDE SEQUENCE</scope>
</reference>
<dbReference type="EMBL" id="CAEZUJ010000021">
    <property type="protein sequence ID" value="CAB4599729.1"/>
    <property type="molecule type" value="Genomic_DNA"/>
</dbReference>
<accession>A0A6J7DFK2</accession>
<dbReference type="InterPro" id="IPR050129">
    <property type="entry name" value="Zn_alcohol_dh"/>
</dbReference>
<dbReference type="PANTHER" id="PTHR43401">
    <property type="entry name" value="L-THREONINE 3-DEHYDROGENASE"/>
    <property type="match status" value="1"/>
</dbReference>
<organism evidence="7">
    <name type="scientific">freshwater metagenome</name>
    <dbReference type="NCBI Taxonomy" id="449393"/>
    <lineage>
        <taxon>unclassified sequences</taxon>
        <taxon>metagenomes</taxon>
        <taxon>ecological metagenomes</taxon>
    </lineage>
</organism>
<dbReference type="Pfam" id="PF08240">
    <property type="entry name" value="ADH_N"/>
    <property type="match status" value="1"/>
</dbReference>
<evidence type="ECO:0000313" key="4">
    <source>
        <dbReference type="EMBL" id="CAB4599729.1"/>
    </source>
</evidence>
<dbReference type="EMBL" id="CAFBLI010000059">
    <property type="protein sequence ID" value="CAB4869427.1"/>
    <property type="molecule type" value="Genomic_DNA"/>
</dbReference>
<evidence type="ECO:0000313" key="5">
    <source>
        <dbReference type="EMBL" id="CAB4679268.1"/>
    </source>
</evidence>
<evidence type="ECO:0000313" key="7">
    <source>
        <dbReference type="EMBL" id="CAB4869427.1"/>
    </source>
</evidence>
<sequence length="336" mass="35473">MRAALWYKAKDLRVEEIPTPVAPPGMALVKIDRTGICGTDLEEYLLGPVIIPAGMSPIILGHEFVATIVSDSTGTFAAGTMVIPDGVIGCGTCYQCQRHEEGRCPELNVIGLQSNGGLAEFMITDPKRCVPVPAGVSADVAVFAEPTAVAVRAVNKIPNVPGTTVAVLGSGTVGILCAQVARAFGAQKVIVYEPNPVRQEVARKLGFEVLNPLVEKEISMYKEFDSVLECSGVAGSTKTSLKILRSGGTAVLVGFRPGDESFDLLEFILSEKHLVGTAAHMWDVDVSAAVGLLANKIIETGPLLTDVISLADVTTKGFDRLISDKNAFKIAVNPTL</sequence>
<evidence type="ECO:0000259" key="2">
    <source>
        <dbReference type="Pfam" id="PF00107"/>
    </source>
</evidence>
<dbReference type="InterPro" id="IPR013149">
    <property type="entry name" value="ADH-like_C"/>
</dbReference>
<keyword evidence="1" id="KW-0560">Oxidoreductase</keyword>
<dbReference type="EMBL" id="CAEZZS010000044">
    <property type="protein sequence ID" value="CAB4780035.1"/>
    <property type="molecule type" value="Genomic_DNA"/>
</dbReference>
<feature type="domain" description="Alcohol dehydrogenase-like N-terminal" evidence="3">
    <location>
        <begin position="24"/>
        <end position="133"/>
    </location>
</feature>
<dbReference type="InterPro" id="IPR011032">
    <property type="entry name" value="GroES-like_sf"/>
</dbReference>
<name>A0A6J7DFK2_9ZZZZ</name>
<dbReference type="Gene3D" id="3.40.50.720">
    <property type="entry name" value="NAD(P)-binding Rossmann-like Domain"/>
    <property type="match status" value="1"/>
</dbReference>
<dbReference type="SUPFAM" id="SSF50129">
    <property type="entry name" value="GroES-like"/>
    <property type="match status" value="1"/>
</dbReference>
<dbReference type="PANTHER" id="PTHR43401:SF2">
    <property type="entry name" value="L-THREONINE 3-DEHYDROGENASE"/>
    <property type="match status" value="1"/>
</dbReference>
<evidence type="ECO:0000259" key="3">
    <source>
        <dbReference type="Pfam" id="PF08240"/>
    </source>
</evidence>
<feature type="domain" description="Alcohol dehydrogenase-like C-terminal" evidence="2">
    <location>
        <begin position="173"/>
        <end position="281"/>
    </location>
</feature>
<dbReference type="Pfam" id="PF00107">
    <property type="entry name" value="ADH_zinc_N"/>
    <property type="match status" value="1"/>
</dbReference>
<dbReference type="InterPro" id="IPR013154">
    <property type="entry name" value="ADH-like_N"/>
</dbReference>
<dbReference type="InterPro" id="IPR036291">
    <property type="entry name" value="NAD(P)-bd_dom_sf"/>
</dbReference>
<evidence type="ECO:0000256" key="1">
    <source>
        <dbReference type="ARBA" id="ARBA00023002"/>
    </source>
</evidence>
<dbReference type="SUPFAM" id="SSF51735">
    <property type="entry name" value="NAD(P)-binding Rossmann-fold domains"/>
    <property type="match status" value="1"/>
</dbReference>
<dbReference type="GO" id="GO:0016491">
    <property type="term" value="F:oxidoreductase activity"/>
    <property type="evidence" value="ECO:0007669"/>
    <property type="project" value="UniProtKB-KW"/>
</dbReference>
<dbReference type="Gene3D" id="3.90.180.10">
    <property type="entry name" value="Medium-chain alcohol dehydrogenases, catalytic domain"/>
    <property type="match status" value="1"/>
</dbReference>
<proteinExistence type="predicted"/>